<protein>
    <submittedName>
        <fullName evidence="1">Uncharacterized protein</fullName>
    </submittedName>
</protein>
<reference evidence="1" key="1">
    <citation type="submission" date="2018-05" db="EMBL/GenBank/DDBJ databases">
        <title>Draft genome of Mucuna pruriens seed.</title>
        <authorList>
            <person name="Nnadi N.E."/>
            <person name="Vos R."/>
            <person name="Hasami M.H."/>
            <person name="Devisetty U.K."/>
            <person name="Aguiy J.C."/>
        </authorList>
    </citation>
    <scope>NUCLEOTIDE SEQUENCE [LARGE SCALE GENOMIC DNA]</scope>
    <source>
        <strain evidence="1">JCA_2017</strain>
    </source>
</reference>
<dbReference type="AlphaFoldDB" id="A0A371E8N3"/>
<feature type="non-terminal residue" evidence="1">
    <location>
        <position position="1"/>
    </location>
</feature>
<sequence length="99" mass="11511">YVDDVILLGKNSEINFSAIKSVLSCFEVKDKLLQKRKLNFSKSILGNINIDVEQTIEKTRILTCKIDKLYLSWFVNSKRASAWKILLDKNENQIVMMEQ</sequence>
<gene>
    <name evidence="1" type="ORF">CR513_59283</name>
</gene>
<name>A0A371E8N3_MUCPR</name>
<accession>A0A371E8N3</accession>
<proteinExistence type="predicted"/>
<dbReference type="OrthoDB" id="1932527at2759"/>
<comment type="caution">
    <text evidence="1">The sequence shown here is derived from an EMBL/GenBank/DDBJ whole genome shotgun (WGS) entry which is preliminary data.</text>
</comment>
<evidence type="ECO:0000313" key="1">
    <source>
        <dbReference type="EMBL" id="RDX62395.1"/>
    </source>
</evidence>
<dbReference type="EMBL" id="QJKJ01015524">
    <property type="protein sequence ID" value="RDX62395.1"/>
    <property type="molecule type" value="Genomic_DNA"/>
</dbReference>
<keyword evidence="2" id="KW-1185">Reference proteome</keyword>
<dbReference type="Proteomes" id="UP000257109">
    <property type="component" value="Unassembled WGS sequence"/>
</dbReference>
<evidence type="ECO:0000313" key="2">
    <source>
        <dbReference type="Proteomes" id="UP000257109"/>
    </source>
</evidence>
<organism evidence="1 2">
    <name type="scientific">Mucuna pruriens</name>
    <name type="common">Velvet bean</name>
    <name type="synonym">Dolichos pruriens</name>
    <dbReference type="NCBI Taxonomy" id="157652"/>
    <lineage>
        <taxon>Eukaryota</taxon>
        <taxon>Viridiplantae</taxon>
        <taxon>Streptophyta</taxon>
        <taxon>Embryophyta</taxon>
        <taxon>Tracheophyta</taxon>
        <taxon>Spermatophyta</taxon>
        <taxon>Magnoliopsida</taxon>
        <taxon>eudicotyledons</taxon>
        <taxon>Gunneridae</taxon>
        <taxon>Pentapetalae</taxon>
        <taxon>rosids</taxon>
        <taxon>fabids</taxon>
        <taxon>Fabales</taxon>
        <taxon>Fabaceae</taxon>
        <taxon>Papilionoideae</taxon>
        <taxon>50 kb inversion clade</taxon>
        <taxon>NPAAA clade</taxon>
        <taxon>indigoferoid/millettioid clade</taxon>
        <taxon>Phaseoleae</taxon>
        <taxon>Mucuna</taxon>
    </lineage>
</organism>